<dbReference type="EMBL" id="FJUX01000083">
    <property type="protein sequence ID" value="CZT06200.1"/>
    <property type="molecule type" value="Genomic_DNA"/>
</dbReference>
<evidence type="ECO:0000313" key="1">
    <source>
        <dbReference type="EMBL" id="CZT06200.1"/>
    </source>
</evidence>
<dbReference type="AlphaFoldDB" id="A0A1E1L6Q1"/>
<sequence length="101" mass="11136">MNDCTDFIMASSRLLDLGEVSKEFENSKNAMYNKTAWPSYHSNPHESSDDKSTVGKIVRLCNNAFAHASHCVSHSRIGDPTALRLRDGSSCDETKAQNSLS</sequence>
<name>A0A1E1L6Q1_9HELO</name>
<protein>
    <submittedName>
        <fullName evidence="1">Uncharacterized protein</fullName>
    </submittedName>
</protein>
<accession>A0A1E1L6Q1</accession>
<keyword evidence="2" id="KW-1185">Reference proteome</keyword>
<dbReference type="Proteomes" id="UP000178912">
    <property type="component" value="Unassembled WGS sequence"/>
</dbReference>
<proteinExistence type="predicted"/>
<evidence type="ECO:0000313" key="2">
    <source>
        <dbReference type="Proteomes" id="UP000178912"/>
    </source>
</evidence>
<organism evidence="1 2">
    <name type="scientific">Rhynchosporium agropyri</name>
    <dbReference type="NCBI Taxonomy" id="914238"/>
    <lineage>
        <taxon>Eukaryota</taxon>
        <taxon>Fungi</taxon>
        <taxon>Dikarya</taxon>
        <taxon>Ascomycota</taxon>
        <taxon>Pezizomycotina</taxon>
        <taxon>Leotiomycetes</taxon>
        <taxon>Helotiales</taxon>
        <taxon>Ploettnerulaceae</taxon>
        <taxon>Rhynchosporium</taxon>
    </lineage>
</organism>
<gene>
    <name evidence="1" type="ORF">RAG0_12017</name>
</gene>
<reference evidence="2" key="1">
    <citation type="submission" date="2016-03" db="EMBL/GenBank/DDBJ databases">
        <authorList>
            <person name="Guldener U."/>
        </authorList>
    </citation>
    <scope>NUCLEOTIDE SEQUENCE [LARGE SCALE GENOMIC DNA]</scope>
    <source>
        <strain evidence="2">04CH-RAC-A.6.1</strain>
    </source>
</reference>